<reference evidence="2 3" key="1">
    <citation type="submission" date="2018-08" db="EMBL/GenBank/DDBJ databases">
        <title>Genome and evolution of the arbuscular mycorrhizal fungus Diversispora epigaea (formerly Glomus versiforme) and its bacterial endosymbionts.</title>
        <authorList>
            <person name="Sun X."/>
            <person name="Fei Z."/>
            <person name="Harrison M."/>
        </authorList>
    </citation>
    <scope>NUCLEOTIDE SEQUENCE [LARGE SCALE GENOMIC DNA]</scope>
    <source>
        <strain evidence="2 3">IT104</strain>
    </source>
</reference>
<organism evidence="2 3">
    <name type="scientific">Diversispora epigaea</name>
    <dbReference type="NCBI Taxonomy" id="1348612"/>
    <lineage>
        <taxon>Eukaryota</taxon>
        <taxon>Fungi</taxon>
        <taxon>Fungi incertae sedis</taxon>
        <taxon>Mucoromycota</taxon>
        <taxon>Glomeromycotina</taxon>
        <taxon>Glomeromycetes</taxon>
        <taxon>Diversisporales</taxon>
        <taxon>Diversisporaceae</taxon>
        <taxon>Diversispora</taxon>
    </lineage>
</organism>
<sequence>MLSLHEVKFESSDSSSGRGNKKEREVEAKEGRQAEAEEGHKAEAKEGREVEVEEGHEEETREYEKYAVASARKSPPTTLPREQHPSPQSHNPKNKKTHTLQPYITTPAPVHQPKHHITHEVKFESSDSSSGRGNKKEREVEAKEGRQAEAEEGHKAEAKEGREVEVEEGHEEETREYEKYAVASARKSPPTTLPREQHPSPQSHNPKNKKTHTLQPYITTPAPVHQPKHHITRSYHLIPTYVPPYHPKKFFPADLSLDITMSHFLSMRHP</sequence>
<feature type="region of interest" description="Disordered" evidence="1">
    <location>
        <begin position="1"/>
        <end position="213"/>
    </location>
</feature>
<evidence type="ECO:0000256" key="1">
    <source>
        <dbReference type="SAM" id="MobiDB-lite"/>
    </source>
</evidence>
<accession>A0A397HWR4</accession>
<keyword evidence="3" id="KW-1185">Reference proteome</keyword>
<comment type="caution">
    <text evidence="2">The sequence shown here is derived from an EMBL/GenBank/DDBJ whole genome shotgun (WGS) entry which is preliminary data.</text>
</comment>
<gene>
    <name evidence="2" type="ORF">Glove_307g35</name>
</gene>
<feature type="compositionally biased region" description="Basic and acidic residues" evidence="1">
    <location>
        <begin position="134"/>
        <end position="164"/>
    </location>
</feature>
<evidence type="ECO:0000313" key="3">
    <source>
        <dbReference type="Proteomes" id="UP000266861"/>
    </source>
</evidence>
<feature type="compositionally biased region" description="Basic and acidic residues" evidence="1">
    <location>
        <begin position="1"/>
        <end position="11"/>
    </location>
</feature>
<dbReference type="Proteomes" id="UP000266861">
    <property type="component" value="Unassembled WGS sequence"/>
</dbReference>
<evidence type="ECO:0000313" key="2">
    <source>
        <dbReference type="EMBL" id="RHZ66448.1"/>
    </source>
</evidence>
<dbReference type="EMBL" id="PQFF01000281">
    <property type="protein sequence ID" value="RHZ66448.1"/>
    <property type="molecule type" value="Genomic_DNA"/>
</dbReference>
<protein>
    <submittedName>
        <fullName evidence="2">Uncharacterized protein</fullName>
    </submittedName>
</protein>
<feature type="compositionally biased region" description="Basic and acidic residues" evidence="1">
    <location>
        <begin position="20"/>
        <end position="50"/>
    </location>
</feature>
<name>A0A397HWR4_9GLOM</name>
<proteinExistence type="predicted"/>
<dbReference type="AlphaFoldDB" id="A0A397HWR4"/>